<dbReference type="InterPro" id="IPR000719">
    <property type="entry name" value="Prot_kinase_dom"/>
</dbReference>
<evidence type="ECO:0000256" key="8">
    <source>
        <dbReference type="ARBA" id="ARBA00047899"/>
    </source>
</evidence>
<keyword evidence="7 10" id="KW-0067">ATP-binding</keyword>
<evidence type="ECO:0000256" key="11">
    <source>
        <dbReference type="SAM" id="MobiDB-lite"/>
    </source>
</evidence>
<evidence type="ECO:0000256" key="1">
    <source>
        <dbReference type="ARBA" id="ARBA00012513"/>
    </source>
</evidence>
<keyword evidence="2" id="KW-0723">Serine/threonine-protein kinase</keyword>
<feature type="domain" description="Protein kinase" evidence="13">
    <location>
        <begin position="14"/>
        <end position="287"/>
    </location>
</feature>
<dbReference type="PANTHER" id="PTHR43289:SF6">
    <property type="entry name" value="SERINE_THREONINE-PROTEIN KINASE NEKL-3"/>
    <property type="match status" value="1"/>
</dbReference>
<organism evidence="15 16">
    <name type="scientific">Peptidiphaga gingivicola</name>
    <dbReference type="NCBI Taxonomy" id="2741497"/>
    <lineage>
        <taxon>Bacteria</taxon>
        <taxon>Bacillati</taxon>
        <taxon>Actinomycetota</taxon>
        <taxon>Actinomycetes</taxon>
        <taxon>Actinomycetales</taxon>
        <taxon>Actinomycetaceae</taxon>
        <taxon>Peptidiphaga</taxon>
    </lineage>
</organism>
<keyword evidence="5 10" id="KW-0547">Nucleotide-binding</keyword>
<evidence type="ECO:0000313" key="16">
    <source>
        <dbReference type="Proteomes" id="UP000078368"/>
    </source>
</evidence>
<comment type="caution">
    <text evidence="15">The sequence shown here is derived from an EMBL/GenBank/DDBJ whole genome shotgun (WGS) entry which is preliminary data.</text>
</comment>
<dbReference type="SUPFAM" id="SSF56112">
    <property type="entry name" value="Protein kinase-like (PK-like)"/>
    <property type="match status" value="1"/>
</dbReference>
<gene>
    <name evidence="15" type="ORF">A4H34_08880</name>
</gene>
<evidence type="ECO:0000256" key="4">
    <source>
        <dbReference type="ARBA" id="ARBA00022737"/>
    </source>
</evidence>
<dbReference type="OrthoDB" id="9762169at2"/>
<name>A0A179B0H5_9ACTO</name>
<dbReference type="SMART" id="SM00740">
    <property type="entry name" value="PASTA"/>
    <property type="match status" value="4"/>
</dbReference>
<dbReference type="CDD" id="cd06577">
    <property type="entry name" value="PASTA_pknB"/>
    <property type="match status" value="4"/>
</dbReference>
<feature type="domain" description="PASTA" evidence="14">
    <location>
        <begin position="656"/>
        <end position="719"/>
    </location>
</feature>
<dbReference type="AlphaFoldDB" id="A0A179B0H5"/>
<dbReference type="PROSITE" id="PS00107">
    <property type="entry name" value="PROTEIN_KINASE_ATP"/>
    <property type="match status" value="1"/>
</dbReference>
<evidence type="ECO:0000256" key="3">
    <source>
        <dbReference type="ARBA" id="ARBA00022679"/>
    </source>
</evidence>
<dbReference type="SMART" id="SM00220">
    <property type="entry name" value="S_TKc"/>
    <property type="match status" value="1"/>
</dbReference>
<feature type="binding site" evidence="10">
    <location>
        <position position="43"/>
    </location>
    <ligand>
        <name>ATP</name>
        <dbReference type="ChEBI" id="CHEBI:30616"/>
    </ligand>
</feature>
<dbReference type="InterPro" id="IPR017441">
    <property type="entry name" value="Protein_kinase_ATP_BS"/>
</dbReference>
<dbReference type="EMBL" id="LVZK01000003">
    <property type="protein sequence ID" value="OAP85216.1"/>
    <property type="molecule type" value="Genomic_DNA"/>
</dbReference>
<evidence type="ECO:0000256" key="2">
    <source>
        <dbReference type="ARBA" id="ARBA00022527"/>
    </source>
</evidence>
<dbReference type="InterPro" id="IPR008271">
    <property type="entry name" value="Ser/Thr_kinase_AS"/>
</dbReference>
<feature type="region of interest" description="Disordered" evidence="11">
    <location>
        <begin position="626"/>
        <end position="645"/>
    </location>
</feature>
<keyword evidence="16" id="KW-1185">Reference proteome</keyword>
<feature type="region of interest" description="Disordered" evidence="11">
    <location>
        <begin position="486"/>
        <end position="510"/>
    </location>
</feature>
<feature type="domain" description="PASTA" evidence="14">
    <location>
        <begin position="522"/>
        <end position="588"/>
    </location>
</feature>
<evidence type="ECO:0000259" key="13">
    <source>
        <dbReference type="PROSITE" id="PS50011"/>
    </source>
</evidence>
<dbReference type="Pfam" id="PF00069">
    <property type="entry name" value="Pkinase"/>
    <property type="match status" value="1"/>
</dbReference>
<feature type="domain" description="PASTA" evidence="14">
    <location>
        <begin position="589"/>
        <end position="655"/>
    </location>
</feature>
<dbReference type="GO" id="GO:0005524">
    <property type="term" value="F:ATP binding"/>
    <property type="evidence" value="ECO:0007669"/>
    <property type="project" value="UniProtKB-UniRule"/>
</dbReference>
<dbReference type="PROSITE" id="PS50011">
    <property type="entry name" value="PROTEIN_KINASE_DOM"/>
    <property type="match status" value="1"/>
</dbReference>
<feature type="transmembrane region" description="Helical" evidence="12">
    <location>
        <begin position="432"/>
        <end position="452"/>
    </location>
</feature>
<protein>
    <recommendedName>
        <fullName evidence="1">non-specific serine/threonine protein kinase</fullName>
        <ecNumber evidence="1">2.7.11.1</ecNumber>
    </recommendedName>
</protein>
<dbReference type="FunFam" id="3.30.200.20:FF:000035">
    <property type="entry name" value="Serine/threonine protein kinase Stk1"/>
    <property type="match status" value="1"/>
</dbReference>
<accession>A0A179B0H5</accession>
<keyword evidence="6" id="KW-0418">Kinase</keyword>
<comment type="catalytic activity">
    <reaction evidence="9">
        <text>L-seryl-[protein] + ATP = O-phospho-L-seryl-[protein] + ADP + H(+)</text>
        <dbReference type="Rhea" id="RHEA:17989"/>
        <dbReference type="Rhea" id="RHEA-COMP:9863"/>
        <dbReference type="Rhea" id="RHEA-COMP:11604"/>
        <dbReference type="ChEBI" id="CHEBI:15378"/>
        <dbReference type="ChEBI" id="CHEBI:29999"/>
        <dbReference type="ChEBI" id="CHEBI:30616"/>
        <dbReference type="ChEBI" id="CHEBI:83421"/>
        <dbReference type="ChEBI" id="CHEBI:456216"/>
        <dbReference type="EC" id="2.7.11.1"/>
    </reaction>
</comment>
<comment type="catalytic activity">
    <reaction evidence="8">
        <text>L-threonyl-[protein] + ATP = O-phospho-L-threonyl-[protein] + ADP + H(+)</text>
        <dbReference type="Rhea" id="RHEA:46608"/>
        <dbReference type="Rhea" id="RHEA-COMP:11060"/>
        <dbReference type="Rhea" id="RHEA-COMP:11605"/>
        <dbReference type="ChEBI" id="CHEBI:15378"/>
        <dbReference type="ChEBI" id="CHEBI:30013"/>
        <dbReference type="ChEBI" id="CHEBI:30616"/>
        <dbReference type="ChEBI" id="CHEBI:61977"/>
        <dbReference type="ChEBI" id="CHEBI:456216"/>
        <dbReference type="EC" id="2.7.11.1"/>
    </reaction>
</comment>
<feature type="compositionally biased region" description="Basic residues" evidence="11">
    <location>
        <begin position="392"/>
        <end position="404"/>
    </location>
</feature>
<evidence type="ECO:0000256" key="6">
    <source>
        <dbReference type="ARBA" id="ARBA00022777"/>
    </source>
</evidence>
<evidence type="ECO:0000259" key="14">
    <source>
        <dbReference type="PROSITE" id="PS51178"/>
    </source>
</evidence>
<keyword evidence="12" id="KW-1133">Transmembrane helix</keyword>
<reference evidence="15 16" key="1">
    <citation type="submission" date="2016-04" db="EMBL/GenBank/DDBJ databases">
        <title>Peptidophaga gingivicola gen. nov., sp. nov., isolated from human subgingival plaque.</title>
        <authorList>
            <person name="Beall C.J."/>
            <person name="Mokrzan E.M."/>
            <person name="Griffen A.L."/>
            <person name="Leys E.J."/>
        </authorList>
    </citation>
    <scope>NUCLEOTIDE SEQUENCE [LARGE SCALE GENOMIC DNA]</scope>
    <source>
        <strain evidence="15 16">BA112</strain>
    </source>
</reference>
<dbReference type="Gene3D" id="3.30.200.20">
    <property type="entry name" value="Phosphorylase Kinase, domain 1"/>
    <property type="match status" value="1"/>
</dbReference>
<evidence type="ECO:0000313" key="15">
    <source>
        <dbReference type="EMBL" id="OAP85216.1"/>
    </source>
</evidence>
<evidence type="ECO:0000256" key="12">
    <source>
        <dbReference type="SAM" id="Phobius"/>
    </source>
</evidence>
<keyword evidence="12" id="KW-0472">Membrane</keyword>
<dbReference type="PROSITE" id="PS51178">
    <property type="entry name" value="PASTA"/>
    <property type="match status" value="4"/>
</dbReference>
<dbReference type="Gene3D" id="3.30.10.20">
    <property type="match status" value="4"/>
</dbReference>
<sequence length="719" mass="76636">MSDSLIGSVVDGRYAITALIGRGGMATVYRARDKRLERDVAIKFMHTHLGAHPDFTERFNREARAAARLSSPYVVAVHDRGVWASPEGTRAYLVMEYVPGPDLRAELSRLGSFTLGTSLTLGEQVLRALTSAHAAGIVHRDVKPENIMLTAPVPDPPETLESHPDVYAKVTDFGLARAVTSNATATGQVMGTVAYLAPEVITDGDAGERADLYALGVLLYEFLTGTLPFAGKTPIATAYKQINDDMPRIADQADWLPPEVDAFVEKLTAKKPEDRPANAKEALDDLISLCRKIDVETLSRYIPVAPKRAAHAERTRVDVVPGLGQATQVDLDPTAVIGAASSEESQPARAAAQSGLPARQATLVDAQPVLVPPQGAFSPDSSLQRSPEPPRQTKRSRRLFRRGRNAAAPMQGSGLAAPQESGVAPAKSRKRIVVATALLLIVALIATAWYFMAGPGQRVNVPKVAGKSYKEAVAALSSKGLSATKKESYSDSVPSGRVLSTDPGAGTSIHPSTRVTVTVSAGVEKVEVPDLSGKTEAQAKEALRKARLSYEVTTQYSESVKKGRVVTQSSKAGAWVEHDSAVKITISGGREPIKVPKVVGMWKNDAVSKLEDAGFTVSIEEEASDSVAKDAVISQDPEDGESSHRHDNVTIKVSTGNDLVDVPNVLGKSTDDAESELKSAGFSVKKRRFFGAFYDTVNLQSPRSGKKAPRGSTVTIGAL</sequence>
<feature type="domain" description="PASTA" evidence="14">
    <location>
        <begin position="454"/>
        <end position="521"/>
    </location>
</feature>
<feature type="region of interest" description="Disordered" evidence="11">
    <location>
        <begin position="374"/>
        <end position="423"/>
    </location>
</feature>
<dbReference type="PROSITE" id="PS00108">
    <property type="entry name" value="PROTEIN_KINASE_ST"/>
    <property type="match status" value="1"/>
</dbReference>
<dbReference type="RefSeq" id="WP_064231858.1">
    <property type="nucleotide sequence ID" value="NZ_LVZK01000003.1"/>
</dbReference>
<dbReference type="PANTHER" id="PTHR43289">
    <property type="entry name" value="MITOGEN-ACTIVATED PROTEIN KINASE KINASE KINASE 20-RELATED"/>
    <property type="match status" value="1"/>
</dbReference>
<evidence type="ECO:0000256" key="7">
    <source>
        <dbReference type="ARBA" id="ARBA00022840"/>
    </source>
</evidence>
<dbReference type="GO" id="GO:0004674">
    <property type="term" value="F:protein serine/threonine kinase activity"/>
    <property type="evidence" value="ECO:0007669"/>
    <property type="project" value="UniProtKB-KW"/>
</dbReference>
<evidence type="ECO:0000256" key="9">
    <source>
        <dbReference type="ARBA" id="ARBA00048679"/>
    </source>
</evidence>
<dbReference type="EC" id="2.7.11.1" evidence="1"/>
<dbReference type="CDD" id="cd14014">
    <property type="entry name" value="STKc_PknB_like"/>
    <property type="match status" value="1"/>
</dbReference>
<dbReference type="STRING" id="1823756.A4H34_08880"/>
<proteinExistence type="predicted"/>
<dbReference type="InterPro" id="IPR011009">
    <property type="entry name" value="Kinase-like_dom_sf"/>
</dbReference>
<dbReference type="Proteomes" id="UP000078368">
    <property type="component" value="Unassembled WGS sequence"/>
</dbReference>
<dbReference type="NCBIfam" id="NF033483">
    <property type="entry name" value="PknB_PASTA_kin"/>
    <property type="match status" value="1"/>
</dbReference>
<dbReference type="InterPro" id="IPR005543">
    <property type="entry name" value="PASTA_dom"/>
</dbReference>
<evidence type="ECO:0000256" key="5">
    <source>
        <dbReference type="ARBA" id="ARBA00022741"/>
    </source>
</evidence>
<keyword evidence="3" id="KW-0808">Transferase</keyword>
<dbReference type="Pfam" id="PF03793">
    <property type="entry name" value="PASTA"/>
    <property type="match status" value="4"/>
</dbReference>
<dbReference type="Gene3D" id="1.10.510.10">
    <property type="entry name" value="Transferase(Phosphotransferase) domain 1"/>
    <property type="match status" value="1"/>
</dbReference>
<evidence type="ECO:0000256" key="10">
    <source>
        <dbReference type="PROSITE-ProRule" id="PRU10141"/>
    </source>
</evidence>
<keyword evidence="12" id="KW-0812">Transmembrane</keyword>
<keyword evidence="4" id="KW-0677">Repeat</keyword>